<accession>A0A3M7QGN3</accession>
<dbReference type="EMBL" id="REGN01006155">
    <property type="protein sequence ID" value="RNA10606.1"/>
    <property type="molecule type" value="Genomic_DNA"/>
</dbReference>
<sequence length="148" mass="17326">MLGKDAFFLTNSEGIITNEIDFILFEDFFPKSARYELILKRKPESLSALFKIQRGKTNSIPIEIWKNLSTMGPIIISKNNFNMNCISKYMNAFFHEKKNKYHSKNNISYFENLGSYSSNFITREKLFLDANLLLINYSSHSWQPNMNT</sequence>
<reference evidence="1 2" key="1">
    <citation type="journal article" date="2018" name="Sci. Rep.">
        <title>Genomic signatures of local adaptation to the degree of environmental predictability in rotifers.</title>
        <authorList>
            <person name="Franch-Gras L."/>
            <person name="Hahn C."/>
            <person name="Garcia-Roger E.M."/>
            <person name="Carmona M.J."/>
            <person name="Serra M."/>
            <person name="Gomez A."/>
        </authorList>
    </citation>
    <scope>NUCLEOTIDE SEQUENCE [LARGE SCALE GENOMIC DNA]</scope>
    <source>
        <strain evidence="1">HYR1</strain>
    </source>
</reference>
<dbReference type="AlphaFoldDB" id="A0A3M7QGN3"/>
<protein>
    <submittedName>
        <fullName evidence="1">Uncharacterized protein</fullName>
    </submittedName>
</protein>
<evidence type="ECO:0000313" key="2">
    <source>
        <dbReference type="Proteomes" id="UP000276133"/>
    </source>
</evidence>
<comment type="caution">
    <text evidence="1">The sequence shown here is derived from an EMBL/GenBank/DDBJ whole genome shotgun (WGS) entry which is preliminary data.</text>
</comment>
<dbReference type="Proteomes" id="UP000276133">
    <property type="component" value="Unassembled WGS sequence"/>
</dbReference>
<proteinExistence type="predicted"/>
<keyword evidence="2" id="KW-1185">Reference proteome</keyword>
<organism evidence="1 2">
    <name type="scientific">Brachionus plicatilis</name>
    <name type="common">Marine rotifer</name>
    <name type="synonym">Brachionus muelleri</name>
    <dbReference type="NCBI Taxonomy" id="10195"/>
    <lineage>
        <taxon>Eukaryota</taxon>
        <taxon>Metazoa</taxon>
        <taxon>Spiralia</taxon>
        <taxon>Gnathifera</taxon>
        <taxon>Rotifera</taxon>
        <taxon>Eurotatoria</taxon>
        <taxon>Monogononta</taxon>
        <taxon>Pseudotrocha</taxon>
        <taxon>Ploima</taxon>
        <taxon>Brachionidae</taxon>
        <taxon>Brachionus</taxon>
    </lineage>
</organism>
<evidence type="ECO:0000313" key="1">
    <source>
        <dbReference type="EMBL" id="RNA10606.1"/>
    </source>
</evidence>
<name>A0A3M7QGN3_BRAPC</name>
<gene>
    <name evidence="1" type="ORF">BpHYR1_020460</name>
</gene>